<organism evidence="1 2">
    <name type="scientific">Bipolaris victoriae (strain FI3)</name>
    <name type="common">Victoria blight of oats agent</name>
    <name type="synonym">Cochliobolus victoriae</name>
    <dbReference type="NCBI Taxonomy" id="930091"/>
    <lineage>
        <taxon>Eukaryota</taxon>
        <taxon>Fungi</taxon>
        <taxon>Dikarya</taxon>
        <taxon>Ascomycota</taxon>
        <taxon>Pezizomycotina</taxon>
        <taxon>Dothideomycetes</taxon>
        <taxon>Pleosporomycetidae</taxon>
        <taxon>Pleosporales</taxon>
        <taxon>Pleosporineae</taxon>
        <taxon>Pleosporaceae</taxon>
        <taxon>Bipolaris</taxon>
    </lineage>
</organism>
<name>W7ENE1_BIPV3</name>
<dbReference type="HOGENOM" id="CLU_3092853_0_0_1"/>
<evidence type="ECO:0000313" key="2">
    <source>
        <dbReference type="Proteomes" id="UP000054337"/>
    </source>
</evidence>
<proteinExistence type="predicted"/>
<accession>W7ENE1</accession>
<dbReference type="Proteomes" id="UP000054337">
    <property type="component" value="Unassembled WGS sequence"/>
</dbReference>
<protein>
    <submittedName>
        <fullName evidence="1">Uncharacterized protein</fullName>
    </submittedName>
</protein>
<dbReference type="EMBL" id="KI968729">
    <property type="protein sequence ID" value="EUN27465.1"/>
    <property type="molecule type" value="Genomic_DNA"/>
</dbReference>
<dbReference type="GeneID" id="26260517"/>
<dbReference type="RefSeq" id="XP_014557071.1">
    <property type="nucleotide sequence ID" value="XM_014701585.1"/>
</dbReference>
<keyword evidence="2" id="KW-1185">Reference proteome</keyword>
<reference evidence="1 2" key="1">
    <citation type="journal article" date="2013" name="PLoS Genet.">
        <title>Comparative genome structure, secondary metabolite, and effector coding capacity across Cochliobolus pathogens.</title>
        <authorList>
            <person name="Condon B.J."/>
            <person name="Leng Y."/>
            <person name="Wu D."/>
            <person name="Bushley K.E."/>
            <person name="Ohm R.A."/>
            <person name="Otillar R."/>
            <person name="Martin J."/>
            <person name="Schackwitz W."/>
            <person name="Grimwood J."/>
            <person name="MohdZainudin N."/>
            <person name="Xue C."/>
            <person name="Wang R."/>
            <person name="Manning V.A."/>
            <person name="Dhillon B."/>
            <person name="Tu Z.J."/>
            <person name="Steffenson B.J."/>
            <person name="Salamov A."/>
            <person name="Sun H."/>
            <person name="Lowry S."/>
            <person name="LaButti K."/>
            <person name="Han J."/>
            <person name="Copeland A."/>
            <person name="Lindquist E."/>
            <person name="Barry K."/>
            <person name="Schmutz J."/>
            <person name="Baker S.E."/>
            <person name="Ciuffetti L.M."/>
            <person name="Grigoriev I.V."/>
            <person name="Zhong S."/>
            <person name="Turgeon B.G."/>
        </authorList>
    </citation>
    <scope>NUCLEOTIDE SEQUENCE [LARGE SCALE GENOMIC DNA]</scope>
    <source>
        <strain evidence="1 2">FI3</strain>
    </source>
</reference>
<feature type="non-terminal residue" evidence="1">
    <location>
        <position position="1"/>
    </location>
</feature>
<sequence>FFPSIDKKTYELGELIMFFASVWRNNVLFFSSRSSFSSYSIKRDYRCEIGNV</sequence>
<dbReference type="AlphaFoldDB" id="W7ENE1"/>
<gene>
    <name evidence="1" type="ORF">COCVIDRAFT_98107</name>
</gene>
<evidence type="ECO:0000313" key="1">
    <source>
        <dbReference type="EMBL" id="EUN27465.1"/>
    </source>
</evidence>